<dbReference type="AlphaFoldDB" id="A0A0R3XAU1"/>
<keyword evidence="3" id="KW-1185">Reference proteome</keyword>
<dbReference type="Proteomes" id="UP000274429">
    <property type="component" value="Unassembled WGS sequence"/>
</dbReference>
<name>A0A0R3XAU1_HYDTA</name>
<dbReference type="WBParaSite" id="TTAC_0001066801-mRNA-1">
    <property type="protein sequence ID" value="TTAC_0001066801-mRNA-1"/>
    <property type="gene ID" value="TTAC_0001066801"/>
</dbReference>
<feature type="compositionally biased region" description="Low complexity" evidence="1">
    <location>
        <begin position="59"/>
        <end position="76"/>
    </location>
</feature>
<dbReference type="STRING" id="6205.A0A0R3XAU1"/>
<accession>A0A0R3XAU1</accession>
<dbReference type="EMBL" id="UYWX01021990">
    <property type="protein sequence ID" value="VDM35631.1"/>
    <property type="molecule type" value="Genomic_DNA"/>
</dbReference>
<feature type="compositionally biased region" description="Low complexity" evidence="1">
    <location>
        <begin position="22"/>
        <end position="43"/>
    </location>
</feature>
<feature type="compositionally biased region" description="Basic and acidic residues" evidence="1">
    <location>
        <begin position="85"/>
        <end position="95"/>
    </location>
</feature>
<organism evidence="4">
    <name type="scientific">Hydatigena taeniaeformis</name>
    <name type="common">Feline tapeworm</name>
    <name type="synonym">Taenia taeniaeformis</name>
    <dbReference type="NCBI Taxonomy" id="6205"/>
    <lineage>
        <taxon>Eukaryota</taxon>
        <taxon>Metazoa</taxon>
        <taxon>Spiralia</taxon>
        <taxon>Lophotrochozoa</taxon>
        <taxon>Platyhelminthes</taxon>
        <taxon>Cestoda</taxon>
        <taxon>Eucestoda</taxon>
        <taxon>Cyclophyllidea</taxon>
        <taxon>Taeniidae</taxon>
        <taxon>Hydatigera</taxon>
    </lineage>
</organism>
<evidence type="ECO:0000256" key="1">
    <source>
        <dbReference type="SAM" id="MobiDB-lite"/>
    </source>
</evidence>
<reference evidence="2 3" key="2">
    <citation type="submission" date="2018-11" db="EMBL/GenBank/DDBJ databases">
        <authorList>
            <consortium name="Pathogen Informatics"/>
        </authorList>
    </citation>
    <scope>NUCLEOTIDE SEQUENCE [LARGE SCALE GENOMIC DNA]</scope>
</reference>
<evidence type="ECO:0000313" key="2">
    <source>
        <dbReference type="EMBL" id="VDM35631.1"/>
    </source>
</evidence>
<gene>
    <name evidence="2" type="ORF">TTAC_LOCUS10651</name>
</gene>
<protein>
    <submittedName>
        <fullName evidence="4">IF rod domain-containing protein</fullName>
    </submittedName>
</protein>
<sequence>MLYGGPLGTYLSGYYAPGSAKSGSPSFTSTGSGPPSSSGLTRPRGGRYRAPSAYGAPSGGTNSSGSLSTPPSSRSTFYTPQTRRKYSDDVSKALR</sequence>
<feature type="region of interest" description="Disordered" evidence="1">
    <location>
        <begin position="19"/>
        <end position="95"/>
    </location>
</feature>
<evidence type="ECO:0000313" key="3">
    <source>
        <dbReference type="Proteomes" id="UP000274429"/>
    </source>
</evidence>
<evidence type="ECO:0000313" key="4">
    <source>
        <dbReference type="WBParaSite" id="TTAC_0001066801-mRNA-1"/>
    </source>
</evidence>
<proteinExistence type="predicted"/>
<reference evidence="4" key="1">
    <citation type="submission" date="2017-02" db="UniProtKB">
        <authorList>
            <consortium name="WormBaseParasite"/>
        </authorList>
    </citation>
    <scope>IDENTIFICATION</scope>
</reference>